<accession>A0ABD1ZLR8</accession>
<evidence type="ECO:0000313" key="3">
    <source>
        <dbReference type="Proteomes" id="UP001605036"/>
    </source>
</evidence>
<reference evidence="2 3" key="1">
    <citation type="submission" date="2024-09" db="EMBL/GenBank/DDBJ databases">
        <title>Chromosome-scale assembly of Riccia fluitans.</title>
        <authorList>
            <person name="Paukszto L."/>
            <person name="Sawicki J."/>
            <person name="Karawczyk K."/>
            <person name="Piernik-Szablinska J."/>
            <person name="Szczecinska M."/>
            <person name="Mazdziarz M."/>
        </authorList>
    </citation>
    <scope>NUCLEOTIDE SEQUENCE [LARGE SCALE GENOMIC DNA]</scope>
    <source>
        <strain evidence="2">Rf_01</strain>
        <tissue evidence="2">Aerial parts of the thallus</tissue>
    </source>
</reference>
<dbReference type="Proteomes" id="UP001605036">
    <property type="component" value="Unassembled WGS sequence"/>
</dbReference>
<feature type="region of interest" description="Disordered" evidence="1">
    <location>
        <begin position="1"/>
        <end position="97"/>
    </location>
</feature>
<organism evidence="2 3">
    <name type="scientific">Riccia fluitans</name>
    <dbReference type="NCBI Taxonomy" id="41844"/>
    <lineage>
        <taxon>Eukaryota</taxon>
        <taxon>Viridiplantae</taxon>
        <taxon>Streptophyta</taxon>
        <taxon>Embryophyta</taxon>
        <taxon>Marchantiophyta</taxon>
        <taxon>Marchantiopsida</taxon>
        <taxon>Marchantiidae</taxon>
        <taxon>Marchantiales</taxon>
        <taxon>Ricciaceae</taxon>
        <taxon>Riccia</taxon>
    </lineage>
</organism>
<dbReference type="AlphaFoldDB" id="A0ABD1ZLR8"/>
<feature type="compositionally biased region" description="Basic and acidic residues" evidence="1">
    <location>
        <begin position="23"/>
        <end position="37"/>
    </location>
</feature>
<proteinExistence type="predicted"/>
<keyword evidence="3" id="KW-1185">Reference proteome</keyword>
<feature type="compositionally biased region" description="Basic and acidic residues" evidence="1">
    <location>
        <begin position="53"/>
        <end position="71"/>
    </location>
</feature>
<gene>
    <name evidence="2" type="ORF">R1flu_019764</name>
</gene>
<name>A0ABD1ZLR8_9MARC</name>
<protein>
    <submittedName>
        <fullName evidence="2">Uncharacterized protein</fullName>
    </submittedName>
</protein>
<sequence length="171" mass="18879">MSLKEEGNTKKEKSPSFLNKKVVKTEQVEGERRKVREAGTPAAQPGNGGPAQRGRESGDQEKKKKKGDGQRKARQRKGRRKEAGVVQASEGTSDGHKSACCCCLRVLQRVFHLPSSTFALGREQGWLLRSLLLHVVPAESLQREQAVRGLQHRRRSGRYITGGVLIKGPCV</sequence>
<comment type="caution">
    <text evidence="2">The sequence shown here is derived from an EMBL/GenBank/DDBJ whole genome shotgun (WGS) entry which is preliminary data.</text>
</comment>
<evidence type="ECO:0000256" key="1">
    <source>
        <dbReference type="SAM" id="MobiDB-lite"/>
    </source>
</evidence>
<evidence type="ECO:0000313" key="2">
    <source>
        <dbReference type="EMBL" id="KAL2651636.1"/>
    </source>
</evidence>
<dbReference type="EMBL" id="JBHFFA010000001">
    <property type="protein sequence ID" value="KAL2651636.1"/>
    <property type="molecule type" value="Genomic_DNA"/>
</dbReference>
<feature type="compositionally biased region" description="Basic and acidic residues" evidence="1">
    <location>
        <begin position="1"/>
        <end position="14"/>
    </location>
</feature>